<evidence type="ECO:0000256" key="13">
    <source>
        <dbReference type="ARBA" id="ARBA00023146"/>
    </source>
</evidence>
<feature type="binding site" evidence="19">
    <location>
        <position position="1018"/>
    </location>
    <ligand>
        <name>Mg(2+)</name>
        <dbReference type="ChEBI" id="CHEBI:18420"/>
        <label>1</label>
    </ligand>
</feature>
<keyword evidence="11 20" id="KW-1133">Transmembrane helix</keyword>
<dbReference type="HAMAP" id="MF_00252">
    <property type="entry name" value="Lys_tRNA_synth_class2"/>
    <property type="match status" value="1"/>
</dbReference>
<comment type="catalytic activity">
    <reaction evidence="17">
        <text>L-lysyl-tRNA(Lys) + a 1,2-diacyl-sn-glycero-3-phospho-(1'-sn-glycerol) = a 1,2-diacyl-sn-glycero-3-phospho-1'-(3'-O-L-lysyl)-sn-glycerol + tRNA(Lys)</text>
        <dbReference type="Rhea" id="RHEA:10668"/>
        <dbReference type="Rhea" id="RHEA-COMP:9696"/>
        <dbReference type="Rhea" id="RHEA-COMP:9697"/>
        <dbReference type="ChEBI" id="CHEBI:64716"/>
        <dbReference type="ChEBI" id="CHEBI:75792"/>
        <dbReference type="ChEBI" id="CHEBI:78442"/>
        <dbReference type="ChEBI" id="CHEBI:78529"/>
        <dbReference type="EC" id="2.3.2.3"/>
    </reaction>
</comment>
<evidence type="ECO:0000256" key="17">
    <source>
        <dbReference type="ARBA" id="ARBA00047540"/>
    </source>
</evidence>
<evidence type="ECO:0000256" key="18">
    <source>
        <dbReference type="ARBA" id="ARBA00048573"/>
    </source>
</evidence>
<feature type="domain" description="Aminoacyl-transfer RNA synthetases class-II family profile" evidence="21">
    <location>
        <begin position="769"/>
        <end position="1105"/>
    </location>
</feature>
<evidence type="ECO:0000256" key="16">
    <source>
        <dbReference type="ARBA" id="ARBA00024681"/>
    </source>
</evidence>
<evidence type="ECO:0000256" key="19">
    <source>
        <dbReference type="HAMAP-Rule" id="MF_00252"/>
    </source>
</evidence>
<proteinExistence type="inferred from homology"/>
<dbReference type="Pfam" id="PF00152">
    <property type="entry name" value="tRNA-synt_2"/>
    <property type="match status" value="1"/>
</dbReference>
<keyword evidence="14" id="KW-0046">Antibiotic resistance</keyword>
<evidence type="ECO:0000256" key="5">
    <source>
        <dbReference type="ARBA" id="ARBA00022598"/>
    </source>
</evidence>
<evidence type="ECO:0000256" key="9">
    <source>
        <dbReference type="ARBA" id="ARBA00022741"/>
    </source>
</evidence>
<keyword evidence="9 19" id="KW-0547">Nucleotide-binding</keyword>
<dbReference type="SUPFAM" id="SSF50249">
    <property type="entry name" value="Nucleic acid-binding proteins"/>
    <property type="match status" value="1"/>
</dbReference>
<keyword evidence="15" id="KW-0511">Multifunctional enzyme</keyword>
<dbReference type="GO" id="GO:0005829">
    <property type="term" value="C:cytosol"/>
    <property type="evidence" value="ECO:0007669"/>
    <property type="project" value="TreeGrafter"/>
</dbReference>
<dbReference type="PANTHER" id="PTHR42918:SF15">
    <property type="entry name" value="LYSINE--TRNA LIGASE, CHLOROPLASTIC_MITOCHONDRIAL"/>
    <property type="match status" value="1"/>
</dbReference>
<dbReference type="InterPro" id="IPR044136">
    <property type="entry name" value="Lys-tRNA-ligase_II_N"/>
</dbReference>
<dbReference type="PRINTS" id="PR00982">
    <property type="entry name" value="TRNASYNTHLYS"/>
</dbReference>
<dbReference type="EC" id="6.1.1.6" evidence="19"/>
<keyword evidence="19" id="KW-0648">Protein biosynthesis</keyword>
<evidence type="ECO:0000256" key="4">
    <source>
        <dbReference type="ARBA" id="ARBA00022475"/>
    </source>
</evidence>
<keyword evidence="23" id="KW-1185">Reference proteome</keyword>
<dbReference type="EMBL" id="MPDM01000004">
    <property type="protein sequence ID" value="OKL49269.1"/>
    <property type="molecule type" value="Genomic_DNA"/>
</dbReference>
<evidence type="ECO:0000256" key="14">
    <source>
        <dbReference type="ARBA" id="ARBA00023251"/>
    </source>
</evidence>
<evidence type="ECO:0000259" key="21">
    <source>
        <dbReference type="PROSITE" id="PS50862"/>
    </source>
</evidence>
<feature type="binding site" evidence="19">
    <location>
        <position position="1025"/>
    </location>
    <ligand>
        <name>Mg(2+)</name>
        <dbReference type="ChEBI" id="CHEBI:18420"/>
        <label>2</label>
    </ligand>
</feature>
<evidence type="ECO:0000256" key="12">
    <source>
        <dbReference type="ARBA" id="ARBA00023098"/>
    </source>
</evidence>
<dbReference type="GO" id="GO:0046677">
    <property type="term" value="P:response to antibiotic"/>
    <property type="evidence" value="ECO:0007669"/>
    <property type="project" value="UniProtKB-KW"/>
</dbReference>
<sequence length="1108" mass="123875">MASTQRLRHSWTKTVEDYLPSVLGGALYLSAFFSFLLLFASSTRGWLGETINTVVFALSFLGLPVASSLLNIAVTGLAATMAVRRKRVVWWGFFTYQSLILLANVVIYIDDGYQDSFNLWSAFTNLIVLLLLVVGRRAFPGKIGKGSIFGALAIFVGGLLIVFQIGFLIARLLRPEIPYERIVLWVTYRLFGAEYFSLWEGPVPHSPNPLGLGISLAGVVVLVSALLYFFRSYRAVGTTREEDLRVRRLINEFPEDSLSYYATRAERSVVFSPNGRAAVSYALSSGAAIAAADPIGDPQYWHEAIREWVKLCYRSGWALGVLSASESGARAYQQAGFHFHAMGDEAIVYPDRFNFSAQQMRGLSKSVRRVRRHGIRIEVRRMNQIPAPELRELRQAAELYRNGDERGFTMSLDRILDIEDGRTMVVTAREGDTLHALLTFVPWGANGLSLSLMRRNPRSVNGVIEAMVVHLIESAKDISITRISLNFAMFRHAFVAGESVTANLFHRLVLTLMRFGSRFWQLESLYESNARYQPEWFPRYMGVRHSSQTLSVLLACGRLEGFLPRFGFAQAEGRLWQVDEEYLTEVRQIEQPDPSVVADSLRLSEQERVRRSKARRLERKGREIYPAGVEAGEPLSVVRELAIRCTTGQVSSAQVVTSGRIRVIRNLGGIIFTEIYSDGEKLQLMIERDQLPEADFQDFSCLDLGDMVRITGVPARSRRGEPSVQVKSWQLLAKSLRPWPATHQVLDAATRMRERALHLAHTPDALELIKMRSRAVRAVRTELDAEGFLEVETPILQSVKGGANARPFVTYLRAYGSDVFLRIAPELYLKQLAVAGMGAIFELGRSFRNEGADATHNPEFTSLEAYRAGADYHDMRLLTQRLFQAAARAVHGQEICLRPRSESDFGKLPVARTVEGVEMVAFDISGDWPVVPVLSAVSAACGYEITTEISAERLVEICREYQIEVPAVAEPGELITALYDELVEARTVAPTFYTDFPVSTSPLTRRSRRDPALAERWDLVAFGMELGTAYTELTDPRDQRERFVQQSLVAAAGDPEAMSVDEGFLSALELGMPPTGGLGLGIDRMIMLLTGTNIRQTLAFPFVRPRSE</sequence>
<comment type="caution">
    <text evidence="22">The sequence shown here is derived from an EMBL/GenBank/DDBJ whole genome shotgun (WGS) entry which is preliminary data.</text>
</comment>
<evidence type="ECO:0000256" key="1">
    <source>
        <dbReference type="ARBA" id="ARBA00004651"/>
    </source>
</evidence>
<organism evidence="22 23">
    <name type="scientific">Boudabousia marimammalium</name>
    <dbReference type="NCBI Taxonomy" id="156892"/>
    <lineage>
        <taxon>Bacteria</taxon>
        <taxon>Bacillati</taxon>
        <taxon>Actinomycetota</taxon>
        <taxon>Actinomycetes</taxon>
        <taxon>Actinomycetales</taxon>
        <taxon>Actinomycetaceae</taxon>
        <taxon>Boudabousia</taxon>
    </lineage>
</organism>
<dbReference type="Gene3D" id="2.40.50.140">
    <property type="entry name" value="Nucleic acid-binding proteins"/>
    <property type="match status" value="1"/>
</dbReference>
<dbReference type="RefSeq" id="WP_084543718.1">
    <property type="nucleotide sequence ID" value="NZ_MPDM01000004.1"/>
</dbReference>
<dbReference type="Pfam" id="PF16995">
    <property type="entry name" value="tRNA-synt_2_TM"/>
    <property type="match status" value="1"/>
</dbReference>
<dbReference type="Pfam" id="PF09924">
    <property type="entry name" value="LPG_synthase_C"/>
    <property type="match status" value="1"/>
</dbReference>
<comment type="function">
    <text evidence="16">Catalyzes the production of L-lysyl-tRNA(Lys)transfer and the transfer of a lysyl group from L-lysyl-tRNA(Lys) to membrane-bound phosphatidylglycerol (PG), which produces lysylphosphatidylglycerol (LPG), one of the components of the bacterial membrane with a positive net charge. LPG synthesis contributes to the resistance to cationic antimicrobial peptides (CAMPs) and likely protects M.tuberculosis against the CAMPs produced by competiting microorganisms (bacteriocins). In fact, the modification of anionic phosphatidylglycerol with positively charged L-lysine results in repulsion of the peptides.</text>
</comment>
<keyword evidence="5 19" id="KW-0436">Ligase</keyword>
<dbReference type="Proteomes" id="UP000186465">
    <property type="component" value="Unassembled WGS sequence"/>
</dbReference>
<dbReference type="InterPro" id="IPR012340">
    <property type="entry name" value="NA-bd_OB-fold"/>
</dbReference>
<keyword evidence="13 19" id="KW-0030">Aminoacyl-tRNA synthetase</keyword>
<dbReference type="GO" id="GO:0005524">
    <property type="term" value="F:ATP binding"/>
    <property type="evidence" value="ECO:0007669"/>
    <property type="project" value="UniProtKB-UniRule"/>
</dbReference>
<keyword evidence="4" id="KW-1003">Cell membrane</keyword>
<keyword evidence="8 19" id="KW-0479">Metal-binding</keyword>
<dbReference type="PANTHER" id="PTHR42918">
    <property type="entry name" value="LYSYL-TRNA SYNTHETASE"/>
    <property type="match status" value="1"/>
</dbReference>
<dbReference type="GO" id="GO:0006430">
    <property type="term" value="P:lysyl-tRNA aminoacylation"/>
    <property type="evidence" value="ECO:0007669"/>
    <property type="project" value="UniProtKB-UniRule"/>
</dbReference>
<keyword evidence="12" id="KW-0443">Lipid metabolism</keyword>
<evidence type="ECO:0000256" key="3">
    <source>
        <dbReference type="ARBA" id="ARBA00009968"/>
    </source>
</evidence>
<keyword evidence="20" id="KW-0472">Membrane</keyword>
<gene>
    <name evidence="19" type="primary">lysS</name>
    <name evidence="22" type="ORF">BM477_04600</name>
</gene>
<evidence type="ECO:0000256" key="7">
    <source>
        <dbReference type="ARBA" id="ARBA00022692"/>
    </source>
</evidence>
<accession>A0A1Q5PP31</accession>
<dbReference type="SUPFAM" id="SSF55681">
    <property type="entry name" value="Class II aaRS and biotin synthetases"/>
    <property type="match status" value="1"/>
</dbReference>
<feature type="binding site" evidence="19">
    <location>
        <position position="1025"/>
    </location>
    <ligand>
        <name>Mg(2+)</name>
        <dbReference type="ChEBI" id="CHEBI:18420"/>
        <label>1</label>
    </ligand>
</feature>
<keyword evidence="7 20" id="KW-0812">Transmembrane</keyword>
<dbReference type="NCBIfam" id="NF001756">
    <property type="entry name" value="PRK00484.1"/>
    <property type="match status" value="1"/>
</dbReference>
<feature type="transmembrane region" description="Helical" evidence="20">
    <location>
        <begin position="54"/>
        <end position="76"/>
    </location>
</feature>
<dbReference type="NCBIfam" id="NF002821">
    <property type="entry name" value="PRK02983.1"/>
    <property type="match status" value="1"/>
</dbReference>
<dbReference type="Gene3D" id="3.30.930.10">
    <property type="entry name" value="Bira Bifunctional Protein, Domain 2"/>
    <property type="match status" value="1"/>
</dbReference>
<keyword evidence="6" id="KW-0808">Transferase</keyword>
<dbReference type="InterPro" id="IPR006195">
    <property type="entry name" value="aa-tRNA-synth_II"/>
</dbReference>
<dbReference type="Pfam" id="PF01336">
    <property type="entry name" value="tRNA_anti-codon"/>
    <property type="match status" value="1"/>
</dbReference>
<evidence type="ECO:0000256" key="6">
    <source>
        <dbReference type="ARBA" id="ARBA00022679"/>
    </source>
</evidence>
<dbReference type="GO" id="GO:0000287">
    <property type="term" value="F:magnesium ion binding"/>
    <property type="evidence" value="ECO:0007669"/>
    <property type="project" value="UniProtKB-UniRule"/>
</dbReference>
<dbReference type="GO" id="GO:0004824">
    <property type="term" value="F:lysine-tRNA ligase activity"/>
    <property type="evidence" value="ECO:0007669"/>
    <property type="project" value="UniProtKB-UniRule"/>
</dbReference>
<dbReference type="InterPro" id="IPR004365">
    <property type="entry name" value="NA-bd_OB_tRNA"/>
</dbReference>
<feature type="transmembrane region" description="Helical" evidence="20">
    <location>
        <begin position="147"/>
        <end position="170"/>
    </location>
</feature>
<comment type="subcellular location">
    <subcellularLocation>
        <location evidence="1">Cell membrane</location>
        <topology evidence="1">Multi-pass membrane protein</topology>
    </subcellularLocation>
    <subcellularLocation>
        <location evidence="19">Cytoplasm</location>
    </subcellularLocation>
</comment>
<dbReference type="InterPro" id="IPR024320">
    <property type="entry name" value="LPG_synthase_C"/>
</dbReference>
<feature type="transmembrane region" description="Helical" evidence="20">
    <location>
        <begin position="21"/>
        <end position="42"/>
    </location>
</feature>
<dbReference type="InterPro" id="IPR018149">
    <property type="entry name" value="Lys-tRNA-synth_II_C"/>
</dbReference>
<dbReference type="OrthoDB" id="9801152at2"/>
<dbReference type="GO" id="GO:0005886">
    <property type="term" value="C:plasma membrane"/>
    <property type="evidence" value="ECO:0007669"/>
    <property type="project" value="UniProtKB-SubCell"/>
</dbReference>
<dbReference type="InterPro" id="IPR002313">
    <property type="entry name" value="Lys-tRNA-ligase_II"/>
</dbReference>
<feature type="transmembrane region" description="Helical" evidence="20">
    <location>
        <begin position="210"/>
        <end position="230"/>
    </location>
</feature>
<comment type="similarity">
    <text evidence="19">Belongs to the class-II aminoacyl-tRNA synthetase family.</text>
</comment>
<keyword evidence="19" id="KW-0460">Magnesium</keyword>
<evidence type="ECO:0000313" key="22">
    <source>
        <dbReference type="EMBL" id="OKL49269.1"/>
    </source>
</evidence>
<evidence type="ECO:0000256" key="15">
    <source>
        <dbReference type="ARBA" id="ARBA00023268"/>
    </source>
</evidence>
<evidence type="ECO:0000256" key="10">
    <source>
        <dbReference type="ARBA" id="ARBA00022840"/>
    </source>
</evidence>
<name>A0A1Q5PP31_9ACTO</name>
<dbReference type="InterPro" id="IPR004364">
    <property type="entry name" value="Aa-tRNA-synt_II"/>
</dbReference>
<reference evidence="23" key="1">
    <citation type="submission" date="2016-11" db="EMBL/GenBank/DDBJ databases">
        <title>Actinomyces gypaetusis sp. nov. isolated from Gypaetus barbatus in Qinghai Tibet Plateau China.</title>
        <authorList>
            <person name="Meng X."/>
        </authorList>
    </citation>
    <scope>NUCLEOTIDE SEQUENCE [LARGE SCALE GENOMIC DNA]</scope>
    <source>
        <strain evidence="23">DSM 15383</strain>
    </source>
</reference>
<comment type="similarity">
    <text evidence="3">In the C-terminal section; belongs to the class-II aminoacyl-tRNA synthetase family.</text>
</comment>
<dbReference type="InterPro" id="IPR045864">
    <property type="entry name" value="aa-tRNA-synth_II/BPL/LPL"/>
</dbReference>
<dbReference type="PROSITE" id="PS50862">
    <property type="entry name" value="AA_TRNA_LIGASE_II"/>
    <property type="match status" value="1"/>
</dbReference>
<feature type="transmembrane region" description="Helical" evidence="20">
    <location>
        <begin position="88"/>
        <end position="107"/>
    </location>
</feature>
<dbReference type="STRING" id="156892.BM477_04600"/>
<evidence type="ECO:0000256" key="20">
    <source>
        <dbReference type="SAM" id="Phobius"/>
    </source>
</evidence>
<keyword evidence="10 19" id="KW-0067">ATP-binding</keyword>
<comment type="catalytic activity">
    <reaction evidence="18 19">
        <text>tRNA(Lys) + L-lysine + ATP = L-lysyl-tRNA(Lys) + AMP + diphosphate</text>
        <dbReference type="Rhea" id="RHEA:20792"/>
        <dbReference type="Rhea" id="RHEA-COMP:9696"/>
        <dbReference type="Rhea" id="RHEA-COMP:9697"/>
        <dbReference type="ChEBI" id="CHEBI:30616"/>
        <dbReference type="ChEBI" id="CHEBI:32551"/>
        <dbReference type="ChEBI" id="CHEBI:33019"/>
        <dbReference type="ChEBI" id="CHEBI:78442"/>
        <dbReference type="ChEBI" id="CHEBI:78529"/>
        <dbReference type="ChEBI" id="CHEBI:456215"/>
        <dbReference type="EC" id="6.1.1.6"/>
    </reaction>
</comment>
<comment type="subunit">
    <text evidence="19">Homodimer.</text>
</comment>
<dbReference type="GO" id="GO:0000049">
    <property type="term" value="F:tRNA binding"/>
    <property type="evidence" value="ECO:0007669"/>
    <property type="project" value="TreeGrafter"/>
</dbReference>
<dbReference type="GO" id="GO:0006629">
    <property type="term" value="P:lipid metabolic process"/>
    <property type="evidence" value="ECO:0007669"/>
    <property type="project" value="UniProtKB-KW"/>
</dbReference>
<protein>
    <recommendedName>
        <fullName evidence="19">Lysine--tRNA ligase</fullName>
        <ecNumber evidence="19">6.1.1.6</ecNumber>
    </recommendedName>
    <alternativeName>
        <fullName evidence="19">Lysyl-tRNA synthetase</fullName>
        <shortName evidence="19">LysRS</shortName>
    </alternativeName>
</protein>
<comment type="similarity">
    <text evidence="2">In the N-terminal section; belongs to the LPG synthetase family.</text>
</comment>
<evidence type="ECO:0000256" key="8">
    <source>
        <dbReference type="ARBA" id="ARBA00022723"/>
    </source>
</evidence>
<dbReference type="AlphaFoldDB" id="A0A1Q5PP31"/>
<evidence type="ECO:0000256" key="2">
    <source>
        <dbReference type="ARBA" id="ARBA00005270"/>
    </source>
</evidence>
<evidence type="ECO:0000256" key="11">
    <source>
        <dbReference type="ARBA" id="ARBA00022989"/>
    </source>
</evidence>
<keyword evidence="19" id="KW-0963">Cytoplasm</keyword>
<evidence type="ECO:0000313" key="23">
    <source>
        <dbReference type="Proteomes" id="UP000186465"/>
    </source>
</evidence>
<feature type="transmembrane region" description="Helical" evidence="20">
    <location>
        <begin position="119"/>
        <end position="135"/>
    </location>
</feature>
<comment type="cofactor">
    <cofactor evidence="19">
        <name>Mg(2+)</name>
        <dbReference type="ChEBI" id="CHEBI:18420"/>
    </cofactor>
    <text evidence="19">Binds 3 Mg(2+) ions per subunit.</text>
</comment>
<dbReference type="InterPro" id="IPR031553">
    <property type="entry name" value="tRNA-synt_2_TM"/>
</dbReference>
<dbReference type="CDD" id="cd04322">
    <property type="entry name" value="LysRS_N"/>
    <property type="match status" value="1"/>
</dbReference>
<dbReference type="GO" id="GO:0050071">
    <property type="term" value="F:phosphatidylglycerol lysyltransferase activity"/>
    <property type="evidence" value="ECO:0007669"/>
    <property type="project" value="UniProtKB-EC"/>
</dbReference>